<dbReference type="EMBL" id="BGPR01043630">
    <property type="protein sequence ID" value="GBO20239.1"/>
    <property type="molecule type" value="Genomic_DNA"/>
</dbReference>
<comment type="caution">
    <text evidence="1">The sequence shown here is derived from an EMBL/GenBank/DDBJ whole genome shotgun (WGS) entry which is preliminary data.</text>
</comment>
<organism evidence="1 2">
    <name type="scientific">Araneus ventricosus</name>
    <name type="common">Orbweaver spider</name>
    <name type="synonym">Epeira ventricosa</name>
    <dbReference type="NCBI Taxonomy" id="182803"/>
    <lineage>
        <taxon>Eukaryota</taxon>
        <taxon>Metazoa</taxon>
        <taxon>Ecdysozoa</taxon>
        <taxon>Arthropoda</taxon>
        <taxon>Chelicerata</taxon>
        <taxon>Arachnida</taxon>
        <taxon>Araneae</taxon>
        <taxon>Araneomorphae</taxon>
        <taxon>Entelegynae</taxon>
        <taxon>Araneoidea</taxon>
        <taxon>Araneidae</taxon>
        <taxon>Araneus</taxon>
    </lineage>
</organism>
<evidence type="ECO:0000313" key="2">
    <source>
        <dbReference type="Proteomes" id="UP000499080"/>
    </source>
</evidence>
<keyword evidence="2" id="KW-1185">Reference proteome</keyword>
<gene>
    <name evidence="1" type="ORF">AVEN_211010_1</name>
</gene>
<evidence type="ECO:0000313" key="1">
    <source>
        <dbReference type="EMBL" id="GBO20239.1"/>
    </source>
</evidence>
<accession>A0A4Y2V4Q8</accession>
<protein>
    <submittedName>
        <fullName evidence="1">Uncharacterized protein</fullName>
    </submittedName>
</protein>
<reference evidence="1 2" key="1">
    <citation type="journal article" date="2019" name="Sci. Rep.">
        <title>Orb-weaving spider Araneus ventricosus genome elucidates the spidroin gene catalogue.</title>
        <authorList>
            <person name="Kono N."/>
            <person name="Nakamura H."/>
            <person name="Ohtoshi R."/>
            <person name="Moran D.A.P."/>
            <person name="Shinohara A."/>
            <person name="Yoshida Y."/>
            <person name="Fujiwara M."/>
            <person name="Mori M."/>
            <person name="Tomita M."/>
            <person name="Arakawa K."/>
        </authorList>
    </citation>
    <scope>NUCLEOTIDE SEQUENCE [LARGE SCALE GENOMIC DNA]</scope>
</reference>
<proteinExistence type="predicted"/>
<sequence length="112" mass="12400">MIPATHWVKKRPFVVLSSDFRNSNSQTNTTEVELLPYHFPSLSLFSSPPSFETSYLQNTGEWLLSCLLVISPQAGQITQLQSYAFLHGVDWLWSNIDEGLVGLNAGGLATEG</sequence>
<dbReference type="AlphaFoldDB" id="A0A4Y2V4Q8"/>
<dbReference type="Proteomes" id="UP000499080">
    <property type="component" value="Unassembled WGS sequence"/>
</dbReference>
<name>A0A4Y2V4Q8_ARAVE</name>